<name>A0A7W6H9G0_9HYPH</name>
<dbReference type="InterPro" id="IPR021327">
    <property type="entry name" value="DUF2934"/>
</dbReference>
<accession>A0A7W6H9G0</accession>
<dbReference type="Pfam" id="PF11154">
    <property type="entry name" value="DUF2934"/>
    <property type="match status" value="1"/>
</dbReference>
<gene>
    <name evidence="2" type="ORF">GGR03_000137</name>
</gene>
<sequence>MSDLDEDRVRAKAHALWESENRPEGRAERHWMEAREIVALEDSYSSTLRPLEETVEDTVEPLIAVESHGDVPELTDLGDGRSVPRRQAAAQDADASPLQPDMGGRSPKEK</sequence>
<dbReference type="AlphaFoldDB" id="A0A7W6H9G0"/>
<proteinExistence type="predicted"/>
<organism evidence="2 3">
    <name type="scientific">Aurantimonas endophytica</name>
    <dbReference type="NCBI Taxonomy" id="1522175"/>
    <lineage>
        <taxon>Bacteria</taxon>
        <taxon>Pseudomonadati</taxon>
        <taxon>Pseudomonadota</taxon>
        <taxon>Alphaproteobacteria</taxon>
        <taxon>Hyphomicrobiales</taxon>
        <taxon>Aurantimonadaceae</taxon>
        <taxon>Aurantimonas</taxon>
    </lineage>
</organism>
<protein>
    <recommendedName>
        <fullName evidence="4">DUF2934 domain-containing protein</fullName>
    </recommendedName>
</protein>
<evidence type="ECO:0008006" key="4">
    <source>
        <dbReference type="Google" id="ProtNLM"/>
    </source>
</evidence>
<feature type="region of interest" description="Disordered" evidence="1">
    <location>
        <begin position="1"/>
        <end position="28"/>
    </location>
</feature>
<reference evidence="2 3" key="1">
    <citation type="submission" date="2020-08" db="EMBL/GenBank/DDBJ databases">
        <title>Genomic Encyclopedia of Type Strains, Phase IV (KMG-IV): sequencing the most valuable type-strain genomes for metagenomic binning, comparative biology and taxonomic classification.</title>
        <authorList>
            <person name="Goeker M."/>
        </authorList>
    </citation>
    <scope>NUCLEOTIDE SEQUENCE [LARGE SCALE GENOMIC DNA]</scope>
    <source>
        <strain evidence="2 3">DSM 103570</strain>
    </source>
</reference>
<feature type="compositionally biased region" description="Low complexity" evidence="1">
    <location>
        <begin position="85"/>
        <end position="95"/>
    </location>
</feature>
<dbReference type="EMBL" id="JACIEM010000001">
    <property type="protein sequence ID" value="MBB4001090.1"/>
    <property type="molecule type" value="Genomic_DNA"/>
</dbReference>
<dbReference type="RefSeq" id="WP_183205400.1">
    <property type="nucleotide sequence ID" value="NZ_JAAAMM010000001.1"/>
</dbReference>
<evidence type="ECO:0000313" key="3">
    <source>
        <dbReference type="Proteomes" id="UP000588647"/>
    </source>
</evidence>
<keyword evidence="3" id="KW-1185">Reference proteome</keyword>
<feature type="compositionally biased region" description="Basic and acidic residues" evidence="1">
    <location>
        <begin position="7"/>
        <end position="28"/>
    </location>
</feature>
<dbReference type="Proteomes" id="UP000588647">
    <property type="component" value="Unassembled WGS sequence"/>
</dbReference>
<evidence type="ECO:0000256" key="1">
    <source>
        <dbReference type="SAM" id="MobiDB-lite"/>
    </source>
</evidence>
<evidence type="ECO:0000313" key="2">
    <source>
        <dbReference type="EMBL" id="MBB4001090.1"/>
    </source>
</evidence>
<feature type="region of interest" description="Disordered" evidence="1">
    <location>
        <begin position="64"/>
        <end position="110"/>
    </location>
</feature>
<comment type="caution">
    <text evidence="2">The sequence shown here is derived from an EMBL/GenBank/DDBJ whole genome shotgun (WGS) entry which is preliminary data.</text>
</comment>